<accession>A0A409XQU0</accession>
<protein>
    <recommendedName>
        <fullName evidence="3">F-box domain-containing protein</fullName>
    </recommendedName>
</protein>
<keyword evidence="2" id="KW-1185">Reference proteome</keyword>
<dbReference type="EMBL" id="NHYD01000826">
    <property type="protein sequence ID" value="PPQ93169.1"/>
    <property type="molecule type" value="Genomic_DNA"/>
</dbReference>
<sequence>MSTIANPSGLSLSCHRVYTYTVPPEIISLIVEEFALPTYIVTRNNNGKKVKDPLPLPPPLRPILCKIRLLSKSFNDAASRLLFRRMVSKSGPLHFAFLRTIINSPHLAKYVRIYHTPTADVRSGHVYGRIKKCLPLMTGLQELVYRKLEIPRDLSRSKPLPRHLPKVKKGKNMPFRLRSFVWFSERTRPDEDVQALEFIATQASMQYLRWDSTRPLPSIHKDTIPQNLLYLDASVDTIVTILPGRPSIEGIRWRSHDRAILDHYSTADINELIRKLCRMEQFHRLSFISLAGNYERSALKYLREQNAEPFPQLTTLALLTIDSSIVSVVQVYLDSDLRHN</sequence>
<evidence type="ECO:0000313" key="1">
    <source>
        <dbReference type="EMBL" id="PPQ93169.1"/>
    </source>
</evidence>
<dbReference type="Proteomes" id="UP000283269">
    <property type="component" value="Unassembled WGS sequence"/>
</dbReference>
<comment type="caution">
    <text evidence="1">The sequence shown here is derived from an EMBL/GenBank/DDBJ whole genome shotgun (WGS) entry which is preliminary data.</text>
</comment>
<proteinExistence type="predicted"/>
<reference evidence="1 2" key="1">
    <citation type="journal article" date="2018" name="Evol. Lett.">
        <title>Horizontal gene cluster transfer increased hallucinogenic mushroom diversity.</title>
        <authorList>
            <person name="Reynolds H.T."/>
            <person name="Vijayakumar V."/>
            <person name="Gluck-Thaler E."/>
            <person name="Korotkin H.B."/>
            <person name="Matheny P.B."/>
            <person name="Slot J.C."/>
        </authorList>
    </citation>
    <scope>NUCLEOTIDE SEQUENCE [LARGE SCALE GENOMIC DNA]</scope>
    <source>
        <strain evidence="1 2">2631</strain>
    </source>
</reference>
<evidence type="ECO:0008006" key="3">
    <source>
        <dbReference type="Google" id="ProtNLM"/>
    </source>
</evidence>
<dbReference type="InParanoid" id="A0A409XQU0"/>
<evidence type="ECO:0000313" key="2">
    <source>
        <dbReference type="Proteomes" id="UP000283269"/>
    </source>
</evidence>
<dbReference type="AlphaFoldDB" id="A0A409XQU0"/>
<name>A0A409XQU0_PSICY</name>
<gene>
    <name evidence="1" type="ORF">CVT25_002596</name>
</gene>
<organism evidence="1 2">
    <name type="scientific">Psilocybe cyanescens</name>
    <dbReference type="NCBI Taxonomy" id="93625"/>
    <lineage>
        <taxon>Eukaryota</taxon>
        <taxon>Fungi</taxon>
        <taxon>Dikarya</taxon>
        <taxon>Basidiomycota</taxon>
        <taxon>Agaricomycotina</taxon>
        <taxon>Agaricomycetes</taxon>
        <taxon>Agaricomycetidae</taxon>
        <taxon>Agaricales</taxon>
        <taxon>Agaricineae</taxon>
        <taxon>Strophariaceae</taxon>
        <taxon>Psilocybe</taxon>
    </lineage>
</organism>